<dbReference type="InterPro" id="IPR044189">
    <property type="entry name" value="XPO4/7-like"/>
</dbReference>
<evidence type="ECO:0000256" key="5">
    <source>
        <dbReference type="ARBA" id="ARBA00022490"/>
    </source>
</evidence>
<keyword evidence="6" id="KW-0653">Protein transport</keyword>
<dbReference type="Gene3D" id="1.25.10.10">
    <property type="entry name" value="Leucine-rich Repeat Variant"/>
    <property type="match status" value="2"/>
</dbReference>
<evidence type="ECO:0000256" key="1">
    <source>
        <dbReference type="ARBA" id="ARBA00004123"/>
    </source>
</evidence>
<dbReference type="InterPro" id="IPR011989">
    <property type="entry name" value="ARM-like"/>
</dbReference>
<dbReference type="OrthoDB" id="5548448at2759"/>
<comment type="subcellular location">
    <subcellularLocation>
        <location evidence="2">Cytoplasm</location>
    </subcellularLocation>
    <subcellularLocation>
        <location evidence="1">Nucleus</location>
    </subcellularLocation>
</comment>
<dbReference type="InterPro" id="IPR016024">
    <property type="entry name" value="ARM-type_fold"/>
</dbReference>
<dbReference type="GO" id="GO:0005049">
    <property type="term" value="F:nuclear export signal receptor activity"/>
    <property type="evidence" value="ECO:0007669"/>
    <property type="project" value="InterPro"/>
</dbReference>
<protein>
    <recommendedName>
        <fullName evidence="8">Exportin-4</fullName>
    </recommendedName>
</protein>
<sequence>MASAISTAVSREYLLYSHSDLTSLKIYLLTYLLKRPSIPTYAREQLLYAIAVLTKRGIEDYDEQEKRKVMDQMRELCGVSEWGRELAIGLGKALVDEFGMIRGSRVGVSWDYHKRTKEYFESNYLLPLFDLLLNVLHGQYQTHAQSPHYVSTTLADDTRISNHTTSSSNPSFNPKQDPLLLICFSLADKILSWNFERKKEGIMLAGAFAAEGEIIEEDELFESAMTPEFPASWRSYLTNPDVLKMFFALHKLVQGSEMAAHRSRQCLIQLSGLHGELFEDTEQFKAYASIIIEQLMKLMDDLALAYSLPTPIQPQTHGPTLLGVTQMIRRLLTTIPLNILCFVPEAGQFLHSVAQLSATCLREPVRSGYMVDELTWYMEAFDDLLAVWVMLVQNALELCASQPTYSRGMDYQSQSSFDTTGVLGFLAEACNHITATYIETRLEMAKYLVEEEDEDLEGFKDWETYEDQLLGISILARIVPERTIGRLYQCLHERTTYLKKFFGTGVGEENNSLDYLYETTHWLTLISGFVLADSGEGEQPLVPDSMSNLSKELDQVVILTKTILSIFELVSLDPSTIEASHCSPRVAETLFWFVERWGSTYLLLDEKDHSMMSQNIVSAFGRPSSFGEGKAVLDFLIDKIRINFKLWSADSEPLIQIVRTLDSFGKRSALRNGLLESDKFPSLVSYLTDNLNEFPPTTHSGMIKTITVITSGAPDDGIRRKYFELVTNTIEKRFINVLQRPDLAQVYHNGELINDVMNTLEMFDGLAMGSNMLNCILVYEFCARYFESFIKLINIYQNYYEVSLLVLQFFDSFVKYQDFGKLSSEQSQILYNAVIELFKNYFAANSGRQRIGCLEEEEDDPYADICLLLDLLSELMASEFEACGWDVSSRKQPLGDVDVASVVLYGLNLIIPLINLQMLKLPKLCKEYVKLIAHIVEFYPDKLAYQAITPLALFVHNEERKRNSTATVQHLHAPLDKLLSVIMDCLLFKEFNSDMLEPAAEALIALICARRNSYNGLVHTLVSQQNTREFEDRLRDAFTTLQANVPDTLPETVLSRRDVGSFRDVLYTFLMNVRGFLRIR</sequence>
<name>A0A9N9BDG4_9GLOM</name>
<dbReference type="AlphaFoldDB" id="A0A9N9BDG4"/>
<reference evidence="9" key="1">
    <citation type="submission" date="2021-06" db="EMBL/GenBank/DDBJ databases">
        <authorList>
            <person name="Kallberg Y."/>
            <person name="Tangrot J."/>
            <person name="Rosling A."/>
        </authorList>
    </citation>
    <scope>NUCLEOTIDE SEQUENCE</scope>
    <source>
        <strain evidence="9">IA702</strain>
    </source>
</reference>
<evidence type="ECO:0000256" key="4">
    <source>
        <dbReference type="ARBA" id="ARBA00022448"/>
    </source>
</evidence>
<dbReference type="SUPFAM" id="SSF48371">
    <property type="entry name" value="ARM repeat"/>
    <property type="match status" value="1"/>
</dbReference>
<dbReference type="EMBL" id="CAJVPJ010000871">
    <property type="protein sequence ID" value="CAG8562010.1"/>
    <property type="molecule type" value="Genomic_DNA"/>
</dbReference>
<dbReference type="PANTHER" id="PTHR12596:SF1">
    <property type="entry name" value="EXPORTIN-4"/>
    <property type="match status" value="1"/>
</dbReference>
<comment type="caution">
    <text evidence="9">The sequence shown here is derived from an EMBL/GenBank/DDBJ whole genome shotgun (WGS) entry which is preliminary data.</text>
</comment>
<dbReference type="PANTHER" id="PTHR12596">
    <property type="entry name" value="EXPORTIN 4,7-RELATED"/>
    <property type="match status" value="1"/>
</dbReference>
<dbReference type="GO" id="GO:0005643">
    <property type="term" value="C:nuclear pore"/>
    <property type="evidence" value="ECO:0007669"/>
    <property type="project" value="TreeGrafter"/>
</dbReference>
<accession>A0A9N9BDG4</accession>
<comment type="similarity">
    <text evidence="3">Belongs to the exportin family.</text>
</comment>
<evidence type="ECO:0000256" key="8">
    <source>
        <dbReference type="ARBA" id="ARBA00040444"/>
    </source>
</evidence>
<gene>
    <name evidence="9" type="ORF">POCULU_LOCUS5558</name>
</gene>
<evidence type="ECO:0000256" key="6">
    <source>
        <dbReference type="ARBA" id="ARBA00022927"/>
    </source>
</evidence>
<keyword evidence="10" id="KW-1185">Reference proteome</keyword>
<evidence type="ECO:0000256" key="2">
    <source>
        <dbReference type="ARBA" id="ARBA00004496"/>
    </source>
</evidence>
<dbReference type="GO" id="GO:0005737">
    <property type="term" value="C:cytoplasm"/>
    <property type="evidence" value="ECO:0007669"/>
    <property type="project" value="UniProtKB-SubCell"/>
</dbReference>
<organism evidence="9 10">
    <name type="scientific">Paraglomus occultum</name>
    <dbReference type="NCBI Taxonomy" id="144539"/>
    <lineage>
        <taxon>Eukaryota</taxon>
        <taxon>Fungi</taxon>
        <taxon>Fungi incertae sedis</taxon>
        <taxon>Mucoromycota</taxon>
        <taxon>Glomeromycotina</taxon>
        <taxon>Glomeromycetes</taxon>
        <taxon>Paraglomerales</taxon>
        <taxon>Paraglomeraceae</taxon>
        <taxon>Paraglomus</taxon>
    </lineage>
</organism>
<evidence type="ECO:0000256" key="3">
    <source>
        <dbReference type="ARBA" id="ARBA00009466"/>
    </source>
</evidence>
<evidence type="ECO:0000256" key="7">
    <source>
        <dbReference type="ARBA" id="ARBA00023242"/>
    </source>
</evidence>
<keyword evidence="7" id="KW-0539">Nucleus</keyword>
<evidence type="ECO:0000313" key="9">
    <source>
        <dbReference type="EMBL" id="CAG8562010.1"/>
    </source>
</evidence>
<dbReference type="GO" id="GO:0006611">
    <property type="term" value="P:protein export from nucleus"/>
    <property type="evidence" value="ECO:0007669"/>
    <property type="project" value="TreeGrafter"/>
</dbReference>
<proteinExistence type="inferred from homology"/>
<keyword evidence="4" id="KW-0813">Transport</keyword>
<dbReference type="Proteomes" id="UP000789572">
    <property type="component" value="Unassembled WGS sequence"/>
</dbReference>
<evidence type="ECO:0000313" key="10">
    <source>
        <dbReference type="Proteomes" id="UP000789572"/>
    </source>
</evidence>
<keyword evidence="5" id="KW-0963">Cytoplasm</keyword>